<dbReference type="Proteomes" id="UP001303889">
    <property type="component" value="Unassembled WGS sequence"/>
</dbReference>
<sequence>MPTIVIADALTSIDSAVAFALAAMPQADPDDSCRPHLEGYRAIALVPAFAALPWVSLRLNWNTSDLFAPAAKFIKAYRNKKTDATLWLVANENAPVAVIDWDDLIETVVEFLVLADTSPHNEAQYAVNGPDDITEEKIPNVVKFLMTDDSAQEKGG</sequence>
<reference evidence="1" key="1">
    <citation type="journal article" date="2023" name="Mol. Phylogenet. Evol.">
        <title>Genome-scale phylogeny and comparative genomics of the fungal order Sordariales.</title>
        <authorList>
            <person name="Hensen N."/>
            <person name="Bonometti L."/>
            <person name="Westerberg I."/>
            <person name="Brannstrom I.O."/>
            <person name="Guillou S."/>
            <person name="Cros-Aarteil S."/>
            <person name="Calhoun S."/>
            <person name="Haridas S."/>
            <person name="Kuo A."/>
            <person name="Mondo S."/>
            <person name="Pangilinan J."/>
            <person name="Riley R."/>
            <person name="LaButti K."/>
            <person name="Andreopoulos B."/>
            <person name="Lipzen A."/>
            <person name="Chen C."/>
            <person name="Yan M."/>
            <person name="Daum C."/>
            <person name="Ng V."/>
            <person name="Clum A."/>
            <person name="Steindorff A."/>
            <person name="Ohm R.A."/>
            <person name="Martin F."/>
            <person name="Silar P."/>
            <person name="Natvig D.O."/>
            <person name="Lalanne C."/>
            <person name="Gautier V."/>
            <person name="Ament-Velasquez S.L."/>
            <person name="Kruys A."/>
            <person name="Hutchinson M.I."/>
            <person name="Powell A.J."/>
            <person name="Barry K."/>
            <person name="Miller A.N."/>
            <person name="Grigoriev I.V."/>
            <person name="Debuchy R."/>
            <person name="Gladieux P."/>
            <person name="Hiltunen Thoren M."/>
            <person name="Johannesson H."/>
        </authorList>
    </citation>
    <scope>NUCLEOTIDE SEQUENCE</scope>
    <source>
        <strain evidence="1">CBS 103.79</strain>
    </source>
</reference>
<protein>
    <submittedName>
        <fullName evidence="1">Uncharacterized protein</fullName>
    </submittedName>
</protein>
<reference evidence="1" key="2">
    <citation type="submission" date="2023-05" db="EMBL/GenBank/DDBJ databases">
        <authorList>
            <consortium name="Lawrence Berkeley National Laboratory"/>
            <person name="Steindorff A."/>
            <person name="Hensen N."/>
            <person name="Bonometti L."/>
            <person name="Westerberg I."/>
            <person name="Brannstrom I.O."/>
            <person name="Guillou S."/>
            <person name="Cros-Aarteil S."/>
            <person name="Calhoun S."/>
            <person name="Haridas S."/>
            <person name="Kuo A."/>
            <person name="Mondo S."/>
            <person name="Pangilinan J."/>
            <person name="Riley R."/>
            <person name="Labutti K."/>
            <person name="Andreopoulos B."/>
            <person name="Lipzen A."/>
            <person name="Chen C."/>
            <person name="Yanf M."/>
            <person name="Daum C."/>
            <person name="Ng V."/>
            <person name="Clum A."/>
            <person name="Ohm R."/>
            <person name="Martin F."/>
            <person name="Silar P."/>
            <person name="Natvig D."/>
            <person name="Lalanne C."/>
            <person name="Gautier V."/>
            <person name="Ament-Velasquez S.L."/>
            <person name="Kruys A."/>
            <person name="Hutchinson M.I."/>
            <person name="Powell A.J."/>
            <person name="Barry K."/>
            <person name="Miller A.N."/>
            <person name="Grigoriev I.V."/>
            <person name="Debuchy R."/>
            <person name="Gladieux P."/>
            <person name="Thoren M.H."/>
            <person name="Johannesson H."/>
        </authorList>
    </citation>
    <scope>NUCLEOTIDE SEQUENCE</scope>
    <source>
        <strain evidence="1">CBS 103.79</strain>
    </source>
</reference>
<name>A0AAN6RPK4_9PEZI</name>
<dbReference type="AlphaFoldDB" id="A0AAN6RPK4"/>
<evidence type="ECO:0000313" key="2">
    <source>
        <dbReference type="Proteomes" id="UP001303889"/>
    </source>
</evidence>
<evidence type="ECO:0000313" key="1">
    <source>
        <dbReference type="EMBL" id="KAK3897486.1"/>
    </source>
</evidence>
<accession>A0AAN6RPK4</accession>
<proteinExistence type="predicted"/>
<gene>
    <name evidence="1" type="ORF">C8A05DRAFT_38963</name>
</gene>
<keyword evidence="2" id="KW-1185">Reference proteome</keyword>
<organism evidence="1 2">
    <name type="scientific">Staphylotrichum tortipilum</name>
    <dbReference type="NCBI Taxonomy" id="2831512"/>
    <lineage>
        <taxon>Eukaryota</taxon>
        <taxon>Fungi</taxon>
        <taxon>Dikarya</taxon>
        <taxon>Ascomycota</taxon>
        <taxon>Pezizomycotina</taxon>
        <taxon>Sordariomycetes</taxon>
        <taxon>Sordariomycetidae</taxon>
        <taxon>Sordariales</taxon>
        <taxon>Chaetomiaceae</taxon>
        <taxon>Staphylotrichum</taxon>
    </lineage>
</organism>
<dbReference type="EMBL" id="MU856152">
    <property type="protein sequence ID" value="KAK3897486.1"/>
    <property type="molecule type" value="Genomic_DNA"/>
</dbReference>
<comment type="caution">
    <text evidence="1">The sequence shown here is derived from an EMBL/GenBank/DDBJ whole genome shotgun (WGS) entry which is preliminary data.</text>
</comment>